<sequence>LNSIEYGNIMRNSFFTLELLGFDSSASFKRSNNSIKIILKINSFHLFSLGLSECQTLLQTSSPENLCSIIKGKPYCHLTNYEIEKNKASF</sequence>
<keyword evidence="2" id="KW-1185">Reference proteome</keyword>
<evidence type="ECO:0000313" key="1">
    <source>
        <dbReference type="EMBL" id="KRZ04416.1"/>
    </source>
</evidence>
<accession>A0A0V1H1H6</accession>
<organism evidence="1 2">
    <name type="scientific">Trichinella zimbabwensis</name>
    <dbReference type="NCBI Taxonomy" id="268475"/>
    <lineage>
        <taxon>Eukaryota</taxon>
        <taxon>Metazoa</taxon>
        <taxon>Ecdysozoa</taxon>
        <taxon>Nematoda</taxon>
        <taxon>Enoplea</taxon>
        <taxon>Dorylaimia</taxon>
        <taxon>Trichinellida</taxon>
        <taxon>Trichinellidae</taxon>
        <taxon>Trichinella</taxon>
    </lineage>
</organism>
<name>A0A0V1H1H6_9BILA</name>
<feature type="non-terminal residue" evidence="1">
    <location>
        <position position="1"/>
    </location>
</feature>
<dbReference type="Proteomes" id="UP000055024">
    <property type="component" value="Unassembled WGS sequence"/>
</dbReference>
<dbReference type="EMBL" id="JYDP01000165">
    <property type="protein sequence ID" value="KRZ04416.1"/>
    <property type="molecule type" value="Genomic_DNA"/>
</dbReference>
<proteinExistence type="predicted"/>
<reference evidence="1 2" key="1">
    <citation type="submission" date="2015-01" db="EMBL/GenBank/DDBJ databases">
        <title>Evolution of Trichinella species and genotypes.</title>
        <authorList>
            <person name="Korhonen P.K."/>
            <person name="Edoardo P."/>
            <person name="Giuseppe L.R."/>
            <person name="Gasser R.B."/>
        </authorList>
    </citation>
    <scope>NUCLEOTIDE SEQUENCE [LARGE SCALE GENOMIC DNA]</scope>
    <source>
        <strain evidence="1">ISS1029</strain>
    </source>
</reference>
<evidence type="ECO:0000313" key="2">
    <source>
        <dbReference type="Proteomes" id="UP000055024"/>
    </source>
</evidence>
<comment type="caution">
    <text evidence="1">The sequence shown here is derived from an EMBL/GenBank/DDBJ whole genome shotgun (WGS) entry which is preliminary data.</text>
</comment>
<protein>
    <submittedName>
        <fullName evidence="1">Uncharacterized protein</fullName>
    </submittedName>
</protein>
<gene>
    <name evidence="1" type="ORF">T11_2913</name>
</gene>
<dbReference type="AlphaFoldDB" id="A0A0V1H1H6"/>